<reference evidence="1 2" key="1">
    <citation type="submission" date="2017-04" db="EMBL/GenBank/DDBJ databases">
        <authorList>
            <person name="Afonso C.L."/>
            <person name="Miller P.J."/>
            <person name="Scott M.A."/>
            <person name="Spackman E."/>
            <person name="Goraichik I."/>
            <person name="Dimitrov K.M."/>
            <person name="Suarez D.L."/>
            <person name="Swayne D.E."/>
        </authorList>
    </citation>
    <scope>NUCLEOTIDE SEQUENCE [LARGE SCALE GENOMIC DNA]</scope>
    <source>
        <strain evidence="1 2">DSM 43828</strain>
    </source>
</reference>
<sequence>MEETDELRWCVVANVAALTSHGRGGQDVRTGLKHFSPGTKLWLVSPFWGYGGDRIEVLGRHRGGRRLVRMVVERRHLTNFRVQGVYSPAVLRELGSAWPVKEEAERISQYWNRISDAQGGVQHQARRIELVERLTVISETTGPRVVDWILTSWFEWMLRDDVLSDPTSAIGHLLRDEAEADAIRSLLDLVRAVGAKNDIGYLEHPDWPQIASAARAAADLLAQPPSADGAGAEDGCA</sequence>
<dbReference type="AlphaFoldDB" id="A0A1W2DCZ4"/>
<proteinExistence type="predicted"/>
<accession>A0A1W2DCZ4</accession>
<evidence type="ECO:0000313" key="1">
    <source>
        <dbReference type="EMBL" id="SMC95263.1"/>
    </source>
</evidence>
<name>A0A1W2DCZ4_KIBAR</name>
<dbReference type="Proteomes" id="UP000192674">
    <property type="component" value="Unassembled WGS sequence"/>
</dbReference>
<keyword evidence="2" id="KW-1185">Reference proteome</keyword>
<protein>
    <submittedName>
        <fullName evidence="1">Uncharacterized protein</fullName>
    </submittedName>
</protein>
<evidence type="ECO:0000313" key="2">
    <source>
        <dbReference type="Proteomes" id="UP000192674"/>
    </source>
</evidence>
<organism evidence="1 2">
    <name type="scientific">Kibdelosporangium aridum</name>
    <dbReference type="NCBI Taxonomy" id="2030"/>
    <lineage>
        <taxon>Bacteria</taxon>
        <taxon>Bacillati</taxon>
        <taxon>Actinomycetota</taxon>
        <taxon>Actinomycetes</taxon>
        <taxon>Pseudonocardiales</taxon>
        <taxon>Pseudonocardiaceae</taxon>
        <taxon>Kibdelosporangium</taxon>
    </lineage>
</organism>
<gene>
    <name evidence="1" type="ORF">SAMN05661093_03130</name>
</gene>
<dbReference type="Pfam" id="PF25656">
    <property type="entry name" value="DUF7945"/>
    <property type="match status" value="1"/>
</dbReference>
<dbReference type="InterPro" id="IPR057705">
    <property type="entry name" value="DUF7945"/>
</dbReference>
<dbReference type="EMBL" id="FWXV01000002">
    <property type="protein sequence ID" value="SMC95263.1"/>
    <property type="molecule type" value="Genomic_DNA"/>
</dbReference>
<dbReference type="OrthoDB" id="679907at2"/>
<dbReference type="RefSeq" id="WP_084427068.1">
    <property type="nucleotide sequence ID" value="NZ_FWXV01000002.1"/>
</dbReference>